<dbReference type="PANTHER" id="PTHR15002">
    <property type="entry name" value="RIBOSOMAL BIOGENESIS PROTEIN LAS1L"/>
    <property type="match status" value="1"/>
</dbReference>
<dbReference type="InterPro" id="IPR007174">
    <property type="entry name" value="Las1"/>
</dbReference>
<dbReference type="PANTHER" id="PTHR15002:SF0">
    <property type="entry name" value="RIBOSOMAL BIOGENESIS PROTEIN LAS1L"/>
    <property type="match status" value="1"/>
</dbReference>
<reference evidence="3" key="1">
    <citation type="submission" date="2012-05" db="EMBL/GenBank/DDBJ databases">
        <title>Whole Genome Assembly of Lutzomyia longipalpis.</title>
        <authorList>
            <person name="Richards S."/>
            <person name="Qu C."/>
            <person name="Dillon R."/>
            <person name="Worley K."/>
            <person name="Scherer S."/>
            <person name="Batterton M."/>
            <person name="Taylor A."/>
            <person name="Hawes A."/>
            <person name="Hernandez B."/>
            <person name="Kovar C."/>
            <person name="Mandapat C."/>
            <person name="Pham C."/>
            <person name="Qu C."/>
            <person name="Jing C."/>
            <person name="Bess C."/>
            <person name="Bandaranaike D."/>
            <person name="Ngo D."/>
            <person name="Ongeri F."/>
            <person name="Arias F."/>
            <person name="Lara F."/>
            <person name="Weissenberger G."/>
            <person name="Kamau G."/>
            <person name="Han H."/>
            <person name="Shen H."/>
            <person name="Dinh H."/>
            <person name="Khalil I."/>
            <person name="Jones J."/>
            <person name="Shafer J."/>
            <person name="Jayaseelan J."/>
            <person name="Quiroz J."/>
            <person name="Blankenburg K."/>
            <person name="Nguyen L."/>
            <person name="Jackson L."/>
            <person name="Francisco L."/>
            <person name="Tang L.-Y."/>
            <person name="Pu L.-L."/>
            <person name="Perales L."/>
            <person name="Lorensuhewa L."/>
            <person name="Munidasa M."/>
            <person name="Coyle M."/>
            <person name="Taylor M."/>
            <person name="Puazo M."/>
            <person name="Firestine M."/>
            <person name="Scheel M."/>
            <person name="Javaid M."/>
            <person name="Wang M."/>
            <person name="Li M."/>
            <person name="Tabassum N."/>
            <person name="Saada N."/>
            <person name="Osuji N."/>
            <person name="Aqrawi P."/>
            <person name="Fu Q."/>
            <person name="Thornton R."/>
            <person name="Raj R."/>
            <person name="Goodspeed R."/>
            <person name="Mata R."/>
            <person name="Najjar R."/>
            <person name="Gubbala S."/>
            <person name="Lee S."/>
            <person name="Denson S."/>
            <person name="Patil S."/>
            <person name="Macmil S."/>
            <person name="Qi S."/>
            <person name="Matskevitch T."/>
            <person name="Palculict T."/>
            <person name="Mathew T."/>
            <person name="Vee V."/>
            <person name="Velamala V."/>
            <person name="Korchina V."/>
            <person name="Cai W."/>
            <person name="Liu W."/>
            <person name="Dai W."/>
            <person name="Zou X."/>
            <person name="Zhu Y."/>
            <person name="Zhang Y."/>
            <person name="Wu Y.-Q."/>
            <person name="Xin Y."/>
            <person name="Nazarath L."/>
            <person name="Kovar C."/>
            <person name="Han Y."/>
            <person name="Muzny D."/>
            <person name="Gibbs R."/>
        </authorList>
    </citation>
    <scope>NUCLEOTIDE SEQUENCE [LARGE SCALE GENOMIC DNA]</scope>
    <source>
        <strain evidence="3">Jacobina</strain>
    </source>
</reference>
<dbReference type="EnsemblMetazoa" id="LLOJ002804-RA">
    <property type="protein sequence ID" value="LLOJ002804-PA"/>
    <property type="gene ID" value="LLOJ002804"/>
</dbReference>
<keyword evidence="3" id="KW-1185">Reference proteome</keyword>
<evidence type="ECO:0000313" key="3">
    <source>
        <dbReference type="Proteomes" id="UP000092461"/>
    </source>
</evidence>
<dbReference type="VEuPathDB" id="VectorBase:LLONM1_010097"/>
<sequence length="511" mass="58471">MPKNPGSQPRSEVSQSLVGAWKNKLEFKRVYEGIYRRNADTATKRKSLIRMKIWKSRLMTLTPSSILATLSILEVSVKDAEKGINDPDLRAMYSTALVRFLNYIHSSTRSTKSFYSVAKDLGLASFVVDLRHLCSHGQSMPSLKIFRQTFTYCLKWLKSFYWEPQLHAMQDAKIEDVKRNNKTAFERNLRTLFIAYDGVAEGMRRRMETLGQVCLQNTHQEFLHWVFTKDFSQKEKLPDLAEKLLGEIFAAISAEQQVREIAQIFTEAFLECSCLIKSPAVAEKEDEDGISVTVIHQMLFRKIAEWAFVSNCLTALIKIAECETENEIRRKGAAFWSQRLIEGFMAFQELKCVYKKNKDADSSLSLDFSTINTPSVDGVILEAYEEMGIIPETSLIFSDSLRRPWCLRFSWEFIKKRALRASEVTLKIFESCLQLSDAPLDAKQQENLLGIARKVFSGQEAPEGQTDEKIYTLEDVLGAKTRENADLPMGIWHETPKEIDWSSCPLGSLPW</sequence>
<dbReference type="GO" id="GO:0000460">
    <property type="term" value="P:maturation of 5.8S rRNA"/>
    <property type="evidence" value="ECO:0007669"/>
    <property type="project" value="TreeGrafter"/>
</dbReference>
<dbReference type="GO" id="GO:0090730">
    <property type="term" value="C:Las1 complex"/>
    <property type="evidence" value="ECO:0007669"/>
    <property type="project" value="InterPro"/>
</dbReference>
<dbReference type="GO" id="GO:0000470">
    <property type="term" value="P:maturation of LSU-rRNA"/>
    <property type="evidence" value="ECO:0007669"/>
    <property type="project" value="TreeGrafter"/>
</dbReference>
<evidence type="ECO:0000313" key="1">
    <source>
        <dbReference type="EMBL" id="MBC1176547.1"/>
    </source>
</evidence>
<proteinExistence type="predicted"/>
<dbReference type="EMBL" id="GITU01007844">
    <property type="protein sequence ID" value="MBC1176547.1"/>
    <property type="molecule type" value="Transcribed_RNA"/>
</dbReference>
<dbReference type="GO" id="GO:0004519">
    <property type="term" value="F:endonuclease activity"/>
    <property type="evidence" value="ECO:0007669"/>
    <property type="project" value="InterPro"/>
</dbReference>
<protein>
    <submittedName>
        <fullName evidence="1">Putative ribosomal bioproteinis protein las1l</fullName>
    </submittedName>
</protein>
<dbReference type="Pfam" id="PF04031">
    <property type="entry name" value="Las1"/>
    <property type="match status" value="1"/>
</dbReference>
<dbReference type="EMBL" id="AJWK01009024">
    <property type="status" value="NOT_ANNOTATED_CDS"/>
    <property type="molecule type" value="Genomic_DNA"/>
</dbReference>
<dbReference type="GO" id="GO:0030687">
    <property type="term" value="C:preribosome, large subunit precursor"/>
    <property type="evidence" value="ECO:0007669"/>
    <property type="project" value="TreeGrafter"/>
</dbReference>
<organism evidence="2 3">
    <name type="scientific">Lutzomyia longipalpis</name>
    <name type="common">Sand fly</name>
    <dbReference type="NCBI Taxonomy" id="7200"/>
    <lineage>
        <taxon>Eukaryota</taxon>
        <taxon>Metazoa</taxon>
        <taxon>Ecdysozoa</taxon>
        <taxon>Arthropoda</taxon>
        <taxon>Hexapoda</taxon>
        <taxon>Insecta</taxon>
        <taxon>Pterygota</taxon>
        <taxon>Neoptera</taxon>
        <taxon>Endopterygota</taxon>
        <taxon>Diptera</taxon>
        <taxon>Nematocera</taxon>
        <taxon>Psychodoidea</taxon>
        <taxon>Psychodidae</taxon>
        <taxon>Lutzomyia</taxon>
        <taxon>Lutzomyia</taxon>
    </lineage>
</organism>
<reference evidence="2" key="3">
    <citation type="submission" date="2020-05" db="UniProtKB">
        <authorList>
            <consortium name="EnsemblMetazoa"/>
        </authorList>
    </citation>
    <scope>IDENTIFICATION</scope>
    <source>
        <strain evidence="2">Jacobina</strain>
    </source>
</reference>
<name>A0A1B0CEN4_LUTLO</name>
<dbReference type="Proteomes" id="UP000092461">
    <property type="component" value="Unassembled WGS sequence"/>
</dbReference>
<accession>A0A1B0CEN4</accession>
<dbReference type="VEuPathDB" id="VectorBase:LLOJ002804"/>
<dbReference type="AlphaFoldDB" id="A0A1B0CEN4"/>
<evidence type="ECO:0000313" key="2">
    <source>
        <dbReference type="EnsemblMetazoa" id="LLOJ002804-PA"/>
    </source>
</evidence>
<reference evidence="1" key="2">
    <citation type="journal article" date="2020" name="BMC">
        <title>Leishmania infection induces a limited differential gene expression in the sand fly midgut.</title>
        <authorList>
            <person name="Coutinho-Abreu I.V."/>
            <person name="Serafim T.D."/>
            <person name="Meneses C."/>
            <person name="Kamhawi S."/>
            <person name="Oliveira F."/>
            <person name="Valenzuela J.G."/>
        </authorList>
    </citation>
    <scope>NUCLEOTIDE SEQUENCE</scope>
    <source>
        <strain evidence="1">Jacobina</strain>
        <tissue evidence="1">Midgut</tissue>
    </source>
</reference>